<proteinExistence type="predicted"/>
<comment type="caution">
    <text evidence="3">The sequence shown here is derived from an EMBL/GenBank/DDBJ whole genome shotgun (WGS) entry which is preliminary data.</text>
</comment>
<name>A0A6L2KC22_TANCI</name>
<accession>A0A6L2KC22</accession>
<dbReference type="Pfam" id="PF22936">
    <property type="entry name" value="Pol_BBD"/>
    <property type="match status" value="1"/>
</dbReference>
<protein>
    <submittedName>
        <fullName evidence="3">Ribonuclease H-like domain-containing protein</fullName>
    </submittedName>
</protein>
<dbReference type="PANTHER" id="PTHR42648:SF32">
    <property type="entry name" value="RIBONUCLEASE H-LIKE DOMAIN, GAG-PRE-INTEGRASE DOMAIN PROTEIN-RELATED"/>
    <property type="match status" value="1"/>
</dbReference>
<reference evidence="3" key="1">
    <citation type="journal article" date="2019" name="Sci. Rep.">
        <title>Draft genome of Tanacetum cinerariifolium, the natural source of mosquito coil.</title>
        <authorList>
            <person name="Yamashiro T."/>
            <person name="Shiraishi A."/>
            <person name="Satake H."/>
            <person name="Nakayama K."/>
        </authorList>
    </citation>
    <scope>NUCLEOTIDE SEQUENCE</scope>
</reference>
<keyword evidence="1" id="KW-0378">Hydrolase</keyword>
<dbReference type="GO" id="GO:0008233">
    <property type="term" value="F:peptidase activity"/>
    <property type="evidence" value="ECO:0007669"/>
    <property type="project" value="UniProtKB-KW"/>
</dbReference>
<keyword evidence="1" id="KW-0645">Protease</keyword>
<dbReference type="InterPro" id="IPR039537">
    <property type="entry name" value="Retrotran_Ty1/copia-like"/>
</dbReference>
<feature type="domain" description="Retrovirus-related Pol polyprotein from transposon TNT 1-94-like beta-barrel" evidence="2">
    <location>
        <begin position="517"/>
        <end position="587"/>
    </location>
</feature>
<dbReference type="AlphaFoldDB" id="A0A6L2KC22"/>
<evidence type="ECO:0000313" key="3">
    <source>
        <dbReference type="EMBL" id="GEU46267.1"/>
    </source>
</evidence>
<dbReference type="PANTHER" id="PTHR42648">
    <property type="entry name" value="TRANSPOSASE, PUTATIVE-RELATED"/>
    <property type="match status" value="1"/>
</dbReference>
<sequence length="591" mass="66736">MGVAVDIVKVKREAQKIGCLTFEAQLSYLGINVGVAQIKKQGIDMLCYFKKKIGNGVDTLFYEDVWRGGVAFKTLYPRVYALESCNNIFVALKLSQDNVGSSLRRILRGGAEQAQFSKMCANVEGILLPVMRDKLVSTACYVLDRALVTKSHNKTPYELLNGRTPRLDFMRPFGCPLTILNTLDPLGKFKGKADEGFLVGYSITSKAFRSSDAKAADDKPKDDTCLKTVEEPVNKEDQAYIDKLDRLMSQEKEANSQIPNLEDTAELRSTGIFNSAYDDDLYIFTSPVQSMGVETDFNNMESSTINSMNSEEPNLSTRPTQVEVPKELPKVSMVNSSLKKLKHHLASFDVVVKERTTATAITEGTWEFEHTKASLKDTLRKLKGKAIVDEAVILHPIDPELLKIDVAPLAPKLQNHRTTHYDYLKHTQEETVTLREIFEHKRSLNLLNTSLDYASGVESPNSVKRPKYKDTKLKNRVLKKNDDKRPSAHAWKMSSSVSIDSNKCETMNLNVIQLVLWIVDSEWLKHMTGNLQLLRNFVEKFMGTVRFENDYFSAITGYGDYVQGILTIYHVYYVEGLVNNLFLIKHFCDGD</sequence>
<dbReference type="EMBL" id="BKCJ010002101">
    <property type="protein sequence ID" value="GEU46267.1"/>
    <property type="molecule type" value="Genomic_DNA"/>
</dbReference>
<dbReference type="GO" id="GO:0006508">
    <property type="term" value="P:proteolysis"/>
    <property type="evidence" value="ECO:0007669"/>
    <property type="project" value="UniProtKB-KW"/>
</dbReference>
<evidence type="ECO:0000256" key="1">
    <source>
        <dbReference type="ARBA" id="ARBA00022670"/>
    </source>
</evidence>
<organism evidence="3">
    <name type="scientific">Tanacetum cinerariifolium</name>
    <name type="common">Dalmatian daisy</name>
    <name type="synonym">Chrysanthemum cinerariifolium</name>
    <dbReference type="NCBI Taxonomy" id="118510"/>
    <lineage>
        <taxon>Eukaryota</taxon>
        <taxon>Viridiplantae</taxon>
        <taxon>Streptophyta</taxon>
        <taxon>Embryophyta</taxon>
        <taxon>Tracheophyta</taxon>
        <taxon>Spermatophyta</taxon>
        <taxon>Magnoliopsida</taxon>
        <taxon>eudicotyledons</taxon>
        <taxon>Gunneridae</taxon>
        <taxon>Pentapetalae</taxon>
        <taxon>asterids</taxon>
        <taxon>campanulids</taxon>
        <taxon>Asterales</taxon>
        <taxon>Asteraceae</taxon>
        <taxon>Asteroideae</taxon>
        <taxon>Anthemideae</taxon>
        <taxon>Anthemidinae</taxon>
        <taxon>Tanacetum</taxon>
    </lineage>
</organism>
<dbReference type="InterPro" id="IPR054722">
    <property type="entry name" value="PolX-like_BBD"/>
</dbReference>
<evidence type="ECO:0000259" key="2">
    <source>
        <dbReference type="Pfam" id="PF22936"/>
    </source>
</evidence>
<gene>
    <name evidence="3" type="ORF">Tci_018245</name>
</gene>